<reference evidence="1" key="1">
    <citation type="submission" date="2018-05" db="EMBL/GenBank/DDBJ databases">
        <authorList>
            <person name="Lanie J.A."/>
            <person name="Ng W.-L."/>
            <person name="Kazmierczak K.M."/>
            <person name="Andrzejewski T.M."/>
            <person name="Davidsen T.M."/>
            <person name="Wayne K.J."/>
            <person name="Tettelin H."/>
            <person name="Glass J.I."/>
            <person name="Rusch D."/>
            <person name="Podicherti R."/>
            <person name="Tsui H.-C.T."/>
            <person name="Winkler M.E."/>
        </authorList>
    </citation>
    <scope>NUCLEOTIDE SEQUENCE</scope>
</reference>
<sequence length="26" mass="3020">MEGVLQSWMIVQLVVLQKYGNDAFIH</sequence>
<dbReference type="EMBL" id="UINC01203425">
    <property type="protein sequence ID" value="SVE23672.1"/>
    <property type="molecule type" value="Genomic_DNA"/>
</dbReference>
<name>A0A383BUT3_9ZZZZ</name>
<organism evidence="1">
    <name type="scientific">marine metagenome</name>
    <dbReference type="NCBI Taxonomy" id="408172"/>
    <lineage>
        <taxon>unclassified sequences</taxon>
        <taxon>metagenomes</taxon>
        <taxon>ecological metagenomes</taxon>
    </lineage>
</organism>
<protein>
    <submittedName>
        <fullName evidence="1">Uncharacterized protein</fullName>
    </submittedName>
</protein>
<gene>
    <name evidence="1" type="ORF">METZ01_LOCUS476526</name>
</gene>
<dbReference type="AlphaFoldDB" id="A0A383BUT3"/>
<accession>A0A383BUT3</accession>
<evidence type="ECO:0000313" key="1">
    <source>
        <dbReference type="EMBL" id="SVE23672.1"/>
    </source>
</evidence>
<proteinExistence type="predicted"/>